<keyword evidence="3" id="KW-1185">Reference proteome</keyword>
<feature type="signal peptide" evidence="1">
    <location>
        <begin position="1"/>
        <end position="22"/>
    </location>
</feature>
<keyword evidence="1" id="KW-0732">Signal</keyword>
<dbReference type="InterPro" id="IPR036465">
    <property type="entry name" value="vWFA_dom_sf"/>
</dbReference>
<proteinExistence type="predicted"/>
<dbReference type="GeneID" id="78295872"/>
<comment type="caution">
    <text evidence="2">The sequence shown here is derived from an EMBL/GenBank/DDBJ whole genome shotgun (WGS) entry which is preliminary data.</text>
</comment>
<feature type="chain" id="PRO_5041086720" evidence="1">
    <location>
        <begin position="23"/>
        <end position="232"/>
    </location>
</feature>
<dbReference type="RefSeq" id="WP_116884580.1">
    <property type="nucleotide sequence ID" value="NZ_CABMMC010000004.1"/>
</dbReference>
<organism evidence="2 3">
    <name type="scientific">Victivallis vadensis</name>
    <dbReference type="NCBI Taxonomy" id="172901"/>
    <lineage>
        <taxon>Bacteria</taxon>
        <taxon>Pseudomonadati</taxon>
        <taxon>Lentisphaerota</taxon>
        <taxon>Lentisphaeria</taxon>
        <taxon>Victivallales</taxon>
        <taxon>Victivallaceae</taxon>
        <taxon>Victivallis</taxon>
    </lineage>
</organism>
<dbReference type="Proteomes" id="UP000245959">
    <property type="component" value="Unassembled WGS sequence"/>
</dbReference>
<sequence>MRNWKWLVTAALPLLWMLPAAGVPVWSGAAEEPVPPPKAAPGKPGNGAGGFYGVEVRAEKRVVFLVDVSGSMGAVTPEGGSRLDVMKRELRRAVGSAVASANRIGAPKEAGNFRVWAFSSGLQLFPDLEPCGFRDRSAVERLNRFVGALGAGGSTNMLMAWRKILELTKHGQLDTVYFLSDGDPSDCSAEELTRLLTRLPKDVTVHCFAIGLDSSLLREIAAAHNGNYVVRM</sequence>
<accession>A0A2U1ATR6</accession>
<dbReference type="EMBL" id="QEKH01000019">
    <property type="protein sequence ID" value="PVY39816.1"/>
    <property type="molecule type" value="Genomic_DNA"/>
</dbReference>
<evidence type="ECO:0000256" key="1">
    <source>
        <dbReference type="SAM" id="SignalP"/>
    </source>
</evidence>
<name>A0A2U1ATR6_9BACT</name>
<dbReference type="AlphaFoldDB" id="A0A2U1ATR6"/>
<dbReference type="CDD" id="cd00198">
    <property type="entry name" value="vWFA"/>
    <property type="match status" value="1"/>
</dbReference>
<dbReference type="SUPFAM" id="SSF53300">
    <property type="entry name" value="vWA-like"/>
    <property type="match status" value="1"/>
</dbReference>
<dbReference type="PROSITE" id="PS50234">
    <property type="entry name" value="VWFA"/>
    <property type="match status" value="1"/>
</dbReference>
<dbReference type="Gene3D" id="3.40.50.410">
    <property type="entry name" value="von Willebrand factor, type A domain"/>
    <property type="match status" value="1"/>
</dbReference>
<reference evidence="2 3" key="1">
    <citation type="submission" date="2018-04" db="EMBL/GenBank/DDBJ databases">
        <title>Genomic Encyclopedia of Type Strains, Phase IV (KMG-IV): sequencing the most valuable type-strain genomes for metagenomic binning, comparative biology and taxonomic classification.</title>
        <authorList>
            <person name="Goeker M."/>
        </authorList>
    </citation>
    <scope>NUCLEOTIDE SEQUENCE [LARGE SCALE GENOMIC DNA]</scope>
    <source>
        <strain evidence="2 3">DSM 14823</strain>
    </source>
</reference>
<protein>
    <submittedName>
        <fullName evidence="2">von Willebrand factor type A domain-containing protein</fullName>
    </submittedName>
</protein>
<dbReference type="Pfam" id="PF13768">
    <property type="entry name" value="VWA_3"/>
    <property type="match status" value="1"/>
</dbReference>
<dbReference type="SMART" id="SM00327">
    <property type="entry name" value="VWA"/>
    <property type="match status" value="1"/>
</dbReference>
<evidence type="ECO:0000313" key="3">
    <source>
        <dbReference type="Proteomes" id="UP000245959"/>
    </source>
</evidence>
<gene>
    <name evidence="2" type="ORF">C8D82_11957</name>
</gene>
<dbReference type="InterPro" id="IPR002035">
    <property type="entry name" value="VWF_A"/>
</dbReference>
<evidence type="ECO:0000313" key="2">
    <source>
        <dbReference type="EMBL" id="PVY39816.1"/>
    </source>
</evidence>
<dbReference type="OrthoDB" id="9805121at2"/>